<proteinExistence type="predicted"/>
<protein>
    <submittedName>
        <fullName evidence="2">Uncharacterized protein</fullName>
    </submittedName>
</protein>
<dbReference type="EMBL" id="JAHEAC010000059">
    <property type="protein sequence ID" value="MBX8644390.1"/>
    <property type="molecule type" value="Genomic_DNA"/>
</dbReference>
<dbReference type="Proteomes" id="UP000716004">
    <property type="component" value="Unassembled WGS sequence"/>
</dbReference>
<dbReference type="AlphaFoldDB" id="A0A8J7YP98"/>
<gene>
    <name evidence="1" type="ORF">J9259_06805</name>
    <name evidence="2" type="ORF">KIY12_06695</name>
</gene>
<sequence length="48" mass="5413">MEDTIYFFGQNAAPIPNFSTVWFKSPSCSNAPSVYFPVAALWIELQRA</sequence>
<evidence type="ECO:0000313" key="1">
    <source>
        <dbReference type="EMBL" id="MBX8632209.1"/>
    </source>
</evidence>
<organism evidence="2 3">
    <name type="scientific">Candidatus Sysuiplasma superficiale</name>
    <dbReference type="NCBI Taxonomy" id="2823368"/>
    <lineage>
        <taxon>Archaea</taxon>
        <taxon>Methanobacteriati</taxon>
        <taxon>Thermoplasmatota</taxon>
        <taxon>Thermoplasmata</taxon>
        <taxon>Candidatus Sysuiplasmatales</taxon>
        <taxon>Candidatus Sysuiplasmataceae</taxon>
        <taxon>Candidatus Sysuiplasma</taxon>
    </lineage>
</organism>
<evidence type="ECO:0000313" key="2">
    <source>
        <dbReference type="EMBL" id="MBX8644390.1"/>
    </source>
</evidence>
<accession>A0A8J7YP98</accession>
<dbReference type="Proteomes" id="UP000750197">
    <property type="component" value="Unassembled WGS sequence"/>
</dbReference>
<evidence type="ECO:0000313" key="3">
    <source>
        <dbReference type="Proteomes" id="UP000750197"/>
    </source>
</evidence>
<reference evidence="2" key="1">
    <citation type="submission" date="2021-05" db="EMBL/GenBank/DDBJ databases">
        <title>Genomic insights into ecological role and evolution of a novel Thermoplasmata order Candidatus Sysuiplasmatales.</title>
        <authorList>
            <person name="Yuan Y."/>
        </authorList>
    </citation>
    <scope>NUCLEOTIDE SEQUENCE</scope>
    <source>
        <strain evidence="2">TUT19-bin139</strain>
        <strain evidence="1">YP2-bin.285</strain>
    </source>
</reference>
<name>A0A8J7YP98_9ARCH</name>
<comment type="caution">
    <text evidence="2">The sequence shown here is derived from an EMBL/GenBank/DDBJ whole genome shotgun (WGS) entry which is preliminary data.</text>
</comment>
<dbReference type="EMBL" id="JAGVSJ010000017">
    <property type="protein sequence ID" value="MBX8632209.1"/>
    <property type="molecule type" value="Genomic_DNA"/>
</dbReference>